<name>A0A388T9Y7_TERA1</name>
<organism evidence="1 2">
    <name type="scientific">Termititenax aidoneus</name>
    <dbReference type="NCBI Taxonomy" id="2218524"/>
    <lineage>
        <taxon>Bacteria</taxon>
        <taxon>Bacillati</taxon>
        <taxon>Candidatus Margulisiibacteriota</taxon>
        <taxon>Candidatus Termititenacia</taxon>
        <taxon>Candidatus Termititenacales</taxon>
        <taxon>Candidatus Termititenacaceae</taxon>
        <taxon>Candidatus Termititenax</taxon>
    </lineage>
</organism>
<proteinExistence type="predicted"/>
<dbReference type="EMBL" id="BGZN01000005">
    <property type="protein sequence ID" value="GBR73050.1"/>
    <property type="molecule type" value="Genomic_DNA"/>
</dbReference>
<comment type="caution">
    <text evidence="1">The sequence shown here is derived from an EMBL/GenBank/DDBJ whole genome shotgun (WGS) entry which is preliminary data.</text>
</comment>
<gene>
    <name evidence="1" type="ORF">NO1_0504</name>
</gene>
<dbReference type="Proteomes" id="UP000269352">
    <property type="component" value="Unassembled WGS sequence"/>
</dbReference>
<keyword evidence="2" id="KW-1185">Reference proteome</keyword>
<evidence type="ECO:0000313" key="2">
    <source>
        <dbReference type="Proteomes" id="UP000269352"/>
    </source>
</evidence>
<accession>A0A388T9Y7</accession>
<evidence type="ECO:0000313" key="1">
    <source>
        <dbReference type="EMBL" id="GBR73050.1"/>
    </source>
</evidence>
<reference evidence="1 2" key="1">
    <citation type="journal article" date="2019" name="ISME J.">
        <title>Genome analyses of uncultured TG2/ZB3 bacteria in 'Margulisbacteria' specifically attached to ectosymbiotic spirochetes of protists in the termite gut.</title>
        <authorList>
            <person name="Utami Y.D."/>
            <person name="Kuwahara H."/>
            <person name="Igai K."/>
            <person name="Murakami T."/>
            <person name="Sugaya K."/>
            <person name="Morikawa T."/>
            <person name="Nagura Y."/>
            <person name="Yuki M."/>
            <person name="Deevong P."/>
            <person name="Inoue T."/>
            <person name="Kihara K."/>
            <person name="Lo N."/>
            <person name="Yamada A."/>
            <person name="Ohkuma M."/>
            <person name="Hongoh Y."/>
        </authorList>
    </citation>
    <scope>NUCLEOTIDE SEQUENCE [LARGE SCALE GENOMIC DNA]</scope>
    <source>
        <strain evidence="1">NkOx7-01</strain>
    </source>
</reference>
<dbReference type="AlphaFoldDB" id="A0A388T9Y7"/>
<sequence length="675" mass="82218">MYRKVIAKKENAAVSAQRQPDAPLKSVALKFINSVAELYRKTGRMHSSNVPEEKDLYQQWHTRYKYDPEVRRELEKRGVDVNRTLEIVQEEETQADFIDNMEKIYKETGRMPSSNVPGEKNLYWQWHTRYKYDPEVRRELEKRGVDVNRTLEIVQEEKAQANFIDNVEKIYKKTGRMPDQRVPEEVNIYHQWIRTYKYNPEVRQQLKARGLCIPEITWNEQKYVKFIDSVAELYRKTGRMPSSNVPEEVSLYQQWHNKYKYNPEVRRELEKRGVDVNRTLRIVQEEETQADFIDNVEKIYKETGRVSNYSMPGEKNLYWQWYTRYKYDPEVRRELEKRGVDVNRTLRIVQEEETQADFIDNVEKIYKETGRISNYSMPGEKNLYWQWHNRYKYDPEVRRELEKRGVDVNRTLRIVQEEETQADFIDNMEKIYKETGRMPNYSVPGEKNLYWQWHNRYKYDPEVRRELEKRGVDVNRTLRIVQEEETQADFIDNMEKIYKETGRMPNYSVPGEKNLYWQWHNRYKYDPEVRRELEKRGVDVNRTLRIVQEEETQADFIDNMEKIYKETGRMPNYSVPGEKNLYWQWHNRYKYDPEVRRELEKRGVDVNRTLRIVQEEETQADFIDNVEKIYKETGRMPNYSMPGEKNLYQQWHNKYKYDLEVRRELEKRGVALLKA</sequence>
<protein>
    <submittedName>
        <fullName evidence="1">Uncharacterized protein</fullName>
    </submittedName>
</protein>